<evidence type="ECO:0000256" key="13">
    <source>
        <dbReference type="ARBA" id="ARBA00023136"/>
    </source>
</evidence>
<dbReference type="Gene3D" id="2.40.30.10">
    <property type="entry name" value="Translation factors"/>
    <property type="match status" value="1"/>
</dbReference>
<dbReference type="Proteomes" id="UP000078561">
    <property type="component" value="Unassembled WGS sequence"/>
</dbReference>
<dbReference type="GO" id="GO:0005829">
    <property type="term" value="C:cytosol"/>
    <property type="evidence" value="ECO:0007669"/>
    <property type="project" value="TreeGrafter"/>
</dbReference>
<keyword evidence="15" id="KW-0753">Steroid metabolism</keyword>
<comment type="similarity">
    <text evidence="16">In the C-terminal section; belongs to the flavoprotein pyridine nucleotide cytochrome reductase family.</text>
</comment>
<dbReference type="PRINTS" id="PR00369">
    <property type="entry name" value="FLAVODOXIN"/>
</dbReference>
<dbReference type="OMA" id="DANKMAR"/>
<evidence type="ECO:0000256" key="10">
    <source>
        <dbReference type="ARBA" id="ARBA00022989"/>
    </source>
</evidence>
<name>A0A163JFC8_ABSGL</name>
<evidence type="ECO:0000256" key="6">
    <source>
        <dbReference type="ARBA" id="ARBA00022824"/>
    </source>
</evidence>
<evidence type="ECO:0000256" key="7">
    <source>
        <dbReference type="ARBA" id="ARBA00022827"/>
    </source>
</evidence>
<accession>A0A163JFC8</accession>
<dbReference type="Gene3D" id="3.40.50.360">
    <property type="match status" value="1"/>
</dbReference>
<protein>
    <recommendedName>
        <fullName evidence="16">NADPH--cytochrome P450 reductase</fullName>
        <ecNumber evidence="16">1.6.2.4</ecNumber>
    </recommendedName>
</protein>
<dbReference type="SUPFAM" id="SSF63380">
    <property type="entry name" value="Riboflavin synthase domain-like"/>
    <property type="match status" value="1"/>
</dbReference>
<comment type="cofactor">
    <cofactor evidence="2">
        <name>FAD</name>
        <dbReference type="ChEBI" id="CHEBI:57692"/>
    </cofactor>
</comment>
<evidence type="ECO:0000256" key="9">
    <source>
        <dbReference type="ARBA" id="ARBA00022955"/>
    </source>
</evidence>
<evidence type="ECO:0000259" key="18">
    <source>
        <dbReference type="PROSITE" id="PS51384"/>
    </source>
</evidence>
<dbReference type="EC" id="1.6.2.4" evidence="16"/>
<evidence type="ECO:0000256" key="3">
    <source>
        <dbReference type="ARBA" id="ARBA00022630"/>
    </source>
</evidence>
<evidence type="ECO:0000256" key="1">
    <source>
        <dbReference type="ARBA" id="ARBA00001917"/>
    </source>
</evidence>
<proteinExistence type="inferred from homology"/>
<dbReference type="InterPro" id="IPR001433">
    <property type="entry name" value="OxRdtase_FAD/NAD-bd"/>
</dbReference>
<dbReference type="InterPro" id="IPR003097">
    <property type="entry name" value="CysJ-like_FAD-binding"/>
</dbReference>
<dbReference type="Pfam" id="PF00258">
    <property type="entry name" value="Flavodoxin_1"/>
    <property type="match status" value="1"/>
</dbReference>
<dbReference type="Gene3D" id="1.20.990.10">
    <property type="entry name" value="NADPH-cytochrome p450 Reductase, Chain A, domain 3"/>
    <property type="match status" value="1"/>
</dbReference>
<dbReference type="Pfam" id="PF00175">
    <property type="entry name" value="NAD_binding_1"/>
    <property type="match status" value="1"/>
</dbReference>
<dbReference type="InterPro" id="IPR008254">
    <property type="entry name" value="Flavodoxin/NO_synth"/>
</dbReference>
<dbReference type="STRING" id="4829.A0A163JFC8"/>
<comment type="function">
    <text evidence="16">This enzyme is required for electron transfer from NADP to cytochrome P450.</text>
</comment>
<evidence type="ECO:0000256" key="15">
    <source>
        <dbReference type="ARBA" id="ARBA00023221"/>
    </source>
</evidence>
<comment type="catalytic activity">
    <reaction evidence="16">
        <text>2 oxidized [cytochrome P450] + NADPH = 2 reduced [cytochrome P450] + NADP(+) + H(+)</text>
        <dbReference type="Rhea" id="RHEA:24040"/>
        <dbReference type="Rhea" id="RHEA-COMP:14627"/>
        <dbReference type="Rhea" id="RHEA-COMP:14628"/>
        <dbReference type="ChEBI" id="CHEBI:15378"/>
        <dbReference type="ChEBI" id="CHEBI:55376"/>
        <dbReference type="ChEBI" id="CHEBI:57783"/>
        <dbReference type="ChEBI" id="CHEBI:58349"/>
        <dbReference type="ChEBI" id="CHEBI:60344"/>
        <dbReference type="EC" id="1.6.2.4"/>
    </reaction>
</comment>
<dbReference type="PANTHER" id="PTHR19384:SF17">
    <property type="entry name" value="NADPH--CYTOCHROME P450 REDUCTASE"/>
    <property type="match status" value="1"/>
</dbReference>
<dbReference type="InterPro" id="IPR029039">
    <property type="entry name" value="Flavoprotein-like_sf"/>
</dbReference>
<reference evidence="19" key="1">
    <citation type="submission" date="2016-04" db="EMBL/GenBank/DDBJ databases">
        <authorList>
            <person name="Evans L.H."/>
            <person name="Alamgir A."/>
            <person name="Owens N."/>
            <person name="Weber N.D."/>
            <person name="Virtaneva K."/>
            <person name="Barbian K."/>
            <person name="Babar A."/>
            <person name="Rosenke K."/>
        </authorList>
    </citation>
    <scope>NUCLEOTIDE SEQUENCE [LARGE SCALE GENOMIC DNA]</scope>
    <source>
        <strain evidence="19">CBS 101.48</strain>
    </source>
</reference>
<dbReference type="InterPro" id="IPR017938">
    <property type="entry name" value="Riboflavin_synthase-like_b-brl"/>
</dbReference>
<keyword evidence="9" id="KW-0444">Lipid biosynthesis</keyword>
<dbReference type="InterPro" id="IPR001094">
    <property type="entry name" value="Flavdoxin-like"/>
</dbReference>
<keyword evidence="3" id="KW-0285">Flavoprotein</keyword>
<dbReference type="OrthoDB" id="1856718at2759"/>
<dbReference type="SUPFAM" id="SSF52343">
    <property type="entry name" value="Ferredoxin reductase-like, C-terminal NADP-linked domain"/>
    <property type="match status" value="1"/>
</dbReference>
<dbReference type="PROSITE" id="PS50902">
    <property type="entry name" value="FLAVODOXIN_LIKE"/>
    <property type="match status" value="1"/>
</dbReference>
<comment type="subcellular location">
    <subcellularLocation>
        <location evidence="16">Endoplasmic reticulum membrane</location>
    </subcellularLocation>
</comment>
<keyword evidence="20" id="KW-1185">Reference proteome</keyword>
<keyword evidence="9" id="KW-0752">Steroid biosynthesis</keyword>
<dbReference type="GO" id="GO:0016126">
    <property type="term" value="P:sterol biosynthetic process"/>
    <property type="evidence" value="ECO:0007669"/>
    <property type="project" value="UniProtKB-KW"/>
</dbReference>
<dbReference type="Pfam" id="PF00667">
    <property type="entry name" value="FAD_binding_1"/>
    <property type="match status" value="1"/>
</dbReference>
<evidence type="ECO:0000256" key="5">
    <source>
        <dbReference type="ARBA" id="ARBA00022692"/>
    </source>
</evidence>
<sequence length="722" mass="80592">MLKNTSGMDHQMMLLLGTLGVGTVLTWLATRNLLASNSKTLDSTGPDLNEKTSLSTEANDPRNFVKLMNDQNRKELIIFYGSQTGTGEDYAQRLGKECKKRFNIQPMVADLENYDLGYLDTLPKETIAVFVISTYGEGDPTDSAVNFWELLNKDVPTFSKGCAVDRPLQDLRYLVFGLGNRTYEYFNGAALGVDKQLTQLGGTRIGEVGLGDDDLSLEDDFMQWQDQVWPLLADALVKTTTDTTDDQQQQQHAYKVTMGKEDGSFYYKGELGDTQQSTWSVKRPYPAPVKIHDLTPNSRDQRHCLHVDVDLAGSDISYTTGDHLGIWPTNNEDEVSLVSTLFGWDDAFMDQVISVIPTDSTTKLPFPQPTTLRAALRHYLDIAQLPSRSTIDLLIPHCSDQSLKSFLQNLVDDKNEHKRVVLDQVRNLGQLISFALAAIGHKDASGALKDIPVEVVLECYSRLQPRYYSISSSSSESGTVVSATAVTLKYNPTPDRTVYGVNTNYLWAIHETLSASSLQSDMPKYVVEGPRQQYLIPDATNASQSQAKIPVHIRKSTFRLPSSSSTPIIMVGPGTGVAPFRGFVRERVYQKQVLGENVGATVLFFGCRRSTEDYLYADEWPGLFESLDNSSSRIITAFSRESSEKKVYVQQRLAEHGQEMWDLLANQGAYFYVCGDAKYMAKDVLQTVMDMAKSFGGLGDEEATIFIQDLRKSNRYVEDVWA</sequence>
<dbReference type="SUPFAM" id="SSF52218">
    <property type="entry name" value="Flavoproteins"/>
    <property type="match status" value="1"/>
</dbReference>
<feature type="domain" description="FAD-binding FR-type" evidence="18">
    <location>
        <begin position="284"/>
        <end position="537"/>
    </location>
</feature>
<dbReference type="PRINTS" id="PR00371">
    <property type="entry name" value="FPNCR"/>
</dbReference>
<dbReference type="InterPro" id="IPR017927">
    <property type="entry name" value="FAD-bd_FR_type"/>
</dbReference>
<keyword evidence="14" id="KW-1207">Sterol metabolism</keyword>
<keyword evidence="8 16" id="KW-0521">NADP</keyword>
<dbReference type="FunCoup" id="A0A163JFC8">
    <property type="interactions" value="729"/>
</dbReference>
<dbReference type="GO" id="GO:0010181">
    <property type="term" value="F:FMN binding"/>
    <property type="evidence" value="ECO:0007669"/>
    <property type="project" value="InterPro"/>
</dbReference>
<keyword evidence="10" id="KW-1133">Transmembrane helix</keyword>
<dbReference type="GO" id="GO:0003958">
    <property type="term" value="F:NADPH-hemoprotein reductase activity"/>
    <property type="evidence" value="ECO:0007669"/>
    <property type="project" value="UniProtKB-EC"/>
</dbReference>
<evidence type="ECO:0000256" key="16">
    <source>
        <dbReference type="PIRNR" id="PIRNR000208"/>
    </source>
</evidence>
<dbReference type="PANTHER" id="PTHR19384">
    <property type="entry name" value="NITRIC OXIDE SYNTHASE-RELATED"/>
    <property type="match status" value="1"/>
</dbReference>
<keyword evidence="6 16" id="KW-0256">Endoplasmic reticulum</keyword>
<evidence type="ECO:0000256" key="14">
    <source>
        <dbReference type="ARBA" id="ARBA00023166"/>
    </source>
</evidence>
<dbReference type="EMBL" id="LT553500">
    <property type="protein sequence ID" value="SAM01031.1"/>
    <property type="molecule type" value="Genomic_DNA"/>
</dbReference>
<evidence type="ECO:0000256" key="11">
    <source>
        <dbReference type="ARBA" id="ARBA00023002"/>
    </source>
</evidence>
<dbReference type="PIRSF" id="PIRSF000208">
    <property type="entry name" value="P450R"/>
    <property type="match status" value="1"/>
</dbReference>
<dbReference type="PROSITE" id="PS51384">
    <property type="entry name" value="FAD_FR"/>
    <property type="match status" value="1"/>
</dbReference>
<evidence type="ECO:0000256" key="8">
    <source>
        <dbReference type="ARBA" id="ARBA00022857"/>
    </source>
</evidence>
<dbReference type="GO" id="GO:0050660">
    <property type="term" value="F:flavin adenine dinucleotide binding"/>
    <property type="evidence" value="ECO:0007669"/>
    <property type="project" value="TreeGrafter"/>
</dbReference>
<evidence type="ECO:0000256" key="2">
    <source>
        <dbReference type="ARBA" id="ARBA00001974"/>
    </source>
</evidence>
<keyword evidence="13 16" id="KW-0472">Membrane</keyword>
<dbReference type="InterPro" id="IPR039261">
    <property type="entry name" value="FNR_nucleotide-bd"/>
</dbReference>
<dbReference type="FunFam" id="3.40.50.80:FF:000001">
    <property type="entry name" value="NADPH--cytochrome P450 reductase 1"/>
    <property type="match status" value="1"/>
</dbReference>
<keyword evidence="11 16" id="KW-0560">Oxidoreductase</keyword>
<dbReference type="Gene3D" id="3.40.50.80">
    <property type="entry name" value="Nucleotide-binding domain of ferredoxin-NADP reductase (FNR) module"/>
    <property type="match status" value="1"/>
</dbReference>
<keyword evidence="4" id="KW-0288">FMN</keyword>
<organism evidence="19">
    <name type="scientific">Absidia glauca</name>
    <name type="common">Pin mould</name>
    <dbReference type="NCBI Taxonomy" id="4829"/>
    <lineage>
        <taxon>Eukaryota</taxon>
        <taxon>Fungi</taxon>
        <taxon>Fungi incertae sedis</taxon>
        <taxon>Mucoromycota</taxon>
        <taxon>Mucoromycotina</taxon>
        <taxon>Mucoromycetes</taxon>
        <taxon>Mucorales</taxon>
        <taxon>Cunninghamellaceae</taxon>
        <taxon>Absidia</taxon>
    </lineage>
</organism>
<dbReference type="InterPro" id="IPR001709">
    <property type="entry name" value="Flavoprot_Pyr_Nucl_cyt_Rdtase"/>
</dbReference>
<dbReference type="AlphaFoldDB" id="A0A163JFC8"/>
<keyword evidence="12" id="KW-0756">Sterol biosynthesis</keyword>
<keyword evidence="7" id="KW-0274">FAD</keyword>
<evidence type="ECO:0000313" key="19">
    <source>
        <dbReference type="EMBL" id="SAM01031.1"/>
    </source>
</evidence>
<evidence type="ECO:0000256" key="4">
    <source>
        <dbReference type="ARBA" id="ARBA00022643"/>
    </source>
</evidence>
<dbReference type="GO" id="GO:0005789">
    <property type="term" value="C:endoplasmic reticulum membrane"/>
    <property type="evidence" value="ECO:0007669"/>
    <property type="project" value="UniProtKB-SubCell"/>
</dbReference>
<gene>
    <name evidence="19" type="primary">ABSGL_06767.1 scaffold 8673</name>
</gene>
<feature type="domain" description="Flavodoxin-like" evidence="17">
    <location>
        <begin position="76"/>
        <end position="229"/>
    </location>
</feature>
<comment type="cofactor">
    <cofactor evidence="1">
        <name>FMN</name>
        <dbReference type="ChEBI" id="CHEBI:58210"/>
    </cofactor>
</comment>
<keyword evidence="9" id="KW-0443">Lipid metabolism</keyword>
<keyword evidence="5" id="KW-0812">Transmembrane</keyword>
<evidence type="ECO:0000256" key="12">
    <source>
        <dbReference type="ARBA" id="ARBA00023011"/>
    </source>
</evidence>
<evidence type="ECO:0000259" key="17">
    <source>
        <dbReference type="PROSITE" id="PS50902"/>
    </source>
</evidence>
<dbReference type="InterPro" id="IPR023173">
    <property type="entry name" value="NADPH_Cyt_P450_Rdtase_alpha"/>
</dbReference>
<evidence type="ECO:0000313" key="20">
    <source>
        <dbReference type="Proteomes" id="UP000078561"/>
    </source>
</evidence>
<dbReference type="InParanoid" id="A0A163JFC8"/>
<dbReference type="InterPro" id="IPR023208">
    <property type="entry name" value="P450R"/>
</dbReference>